<evidence type="ECO:0000313" key="10">
    <source>
        <dbReference type="EMBL" id="AZF75317.1"/>
    </source>
</evidence>
<dbReference type="EMBL" id="CP033237">
    <property type="protein sequence ID" value="AZF72695.1"/>
    <property type="molecule type" value="Genomic_DNA"/>
</dbReference>
<dbReference type="GeneID" id="44128486"/>
<dbReference type="EMBL" id="CP050869">
    <property type="protein sequence ID" value="QPG49942.1"/>
    <property type="molecule type" value="Genomic_DNA"/>
</dbReference>
<evidence type="ECO:0000259" key="3">
    <source>
        <dbReference type="Pfam" id="PF04895"/>
    </source>
</evidence>
<reference evidence="19" key="3">
    <citation type="submission" date="2016-04" db="EMBL/GenBank/DDBJ databases">
        <authorList>
            <person name="Shah S.A."/>
            <person name="Garrett R.A."/>
        </authorList>
    </citation>
    <scope>NUCLEOTIDE SEQUENCE [LARGE SCALE GENOMIC DNA]</scope>
    <source>
        <strain evidence="19">ATCC 35091 / DSM 1616 / JCM 8930 / NBRC 15331 / P1</strain>
    </source>
</reference>
<dbReference type="EMBL" id="CP033235">
    <property type="protein sequence ID" value="AZF67455.1"/>
    <property type="molecule type" value="Genomic_DNA"/>
</dbReference>
<dbReference type="KEGG" id="ssof:SULC_0545"/>
<evidence type="ECO:0000313" key="17">
    <source>
        <dbReference type="Proteomes" id="UP000033085"/>
    </source>
</evidence>
<evidence type="ECO:0000313" key="26">
    <source>
        <dbReference type="Proteomes" id="UP000282269"/>
    </source>
</evidence>
<protein>
    <recommendedName>
        <fullName evidence="1">DNA repair protein</fullName>
    </recommendedName>
</protein>
<organism evidence="4 17">
    <name type="scientific">Saccharolobus solfataricus</name>
    <name type="common">Sulfolobus solfataricus</name>
    <dbReference type="NCBI Taxonomy" id="2287"/>
    <lineage>
        <taxon>Archaea</taxon>
        <taxon>Thermoproteota</taxon>
        <taxon>Thermoprotei</taxon>
        <taxon>Sulfolobales</taxon>
        <taxon>Sulfolobaceae</taxon>
        <taxon>Saccharolobus</taxon>
    </lineage>
</organism>
<evidence type="ECO:0000313" key="12">
    <source>
        <dbReference type="EMBL" id="AZF80532.1"/>
    </source>
</evidence>
<reference evidence="20 21" key="4">
    <citation type="journal article" date="2018" name="Proc. Natl. Acad. Sci. U.S.A.">
        <title>Nonmutational mechanism of inheritance in the Archaeon Sulfolobus solfataricus.</title>
        <authorList>
            <person name="Payne S."/>
            <person name="McCarthy S."/>
            <person name="Johnson T."/>
            <person name="North E."/>
            <person name="Blum P."/>
        </authorList>
    </citation>
    <scope>NUCLEOTIDE SEQUENCE [LARGE SCALE GENOMIC DNA]</scope>
    <source>
        <strain evidence="8 20">SARC-H</strain>
        <strain evidence="9 24">SARC-I</strain>
        <strain evidence="11 25">SARC-N</strain>
        <strain evidence="12 26">SARC-O</strain>
        <strain evidence="13 21">SUL120</strain>
        <strain evidence="7 22">SULG</strain>
        <strain evidence="10 23">SULM</strain>
    </source>
</reference>
<reference evidence="15" key="2">
    <citation type="submission" date="2016-04" db="EMBL/GenBank/DDBJ databases">
        <authorList>
            <person name="Evans L.H."/>
            <person name="Alamgir A."/>
            <person name="Owens N."/>
            <person name="Weber N.D."/>
            <person name="Virtaneva K."/>
            <person name="Barbian K."/>
            <person name="Babar A."/>
            <person name="Rosenke K."/>
        </authorList>
    </citation>
    <scope>NUCLEOTIDE SEQUENCE</scope>
    <source>
        <strain evidence="15">P1</strain>
    </source>
</reference>
<dbReference type="Proteomes" id="UP000076770">
    <property type="component" value="Chromosome i"/>
</dbReference>
<dbReference type="EMBL" id="LT549890">
    <property type="protein sequence ID" value="SAI86420.1"/>
    <property type="molecule type" value="Genomic_DNA"/>
</dbReference>
<sequence length="397" mass="45451">MIRPELCIRCRGAKYLCGLSYCPIIVNTKTVRVNFKEVYGSSPPSVFVGRFSYPKITVYPSAPPILGDTSKFEDSKYWLNADLSEFLSMRLSLVRGGVKYHKDDARLPDRFLLDIQSITISSRPVELDLRLKRIPSGGILDESLPPLGPSAPLEKLEIATLPPPLAVVEKVYVDNDMRAKDGIMKLYNAGIDVEKISRILSIGGIGKERKLVPTRWSITAVDKAISDTLIENIKNYDTIDKVEVYFRKYNKNLFIAILLPRDWSFEWGEAWYPGSTWNKFGNYVDIEVDNERYHGRSDYPEIGGCYYASRLGVTEFLASRKRQATAILWREIYEGFNLPVGVWFVRENVKEMFKGKPVVFDDISTALNFVKRLLRSDLKQWLSKSLLSFNTIDKWLK</sequence>
<dbReference type="EMBL" id="CP033240">
    <property type="protein sequence ID" value="AZF80532.1"/>
    <property type="molecule type" value="Genomic_DNA"/>
</dbReference>
<dbReference type="Proteomes" id="UP000033085">
    <property type="component" value="Chromosome"/>
</dbReference>
<dbReference type="InterPro" id="IPR006979">
    <property type="entry name" value="Nre_C"/>
</dbReference>
<dbReference type="HAMAP" id="MF_02096">
    <property type="entry name" value="Nre"/>
    <property type="match status" value="1"/>
</dbReference>
<comment type="caution">
    <text evidence="1">Lacks conserved residue(s) required for the propagation of feature annotation.</text>
</comment>
<dbReference type="EMBL" id="CP033241">
    <property type="protein sequence ID" value="AZF83140.1"/>
    <property type="molecule type" value="Genomic_DNA"/>
</dbReference>
<evidence type="ECO:0000313" key="27">
    <source>
        <dbReference type="Proteomes" id="UP000594632"/>
    </source>
</evidence>
<dbReference type="PATRIC" id="fig|2287.6.peg.570"/>
<evidence type="ECO:0000313" key="6">
    <source>
        <dbReference type="EMBL" id="AKA78336.1"/>
    </source>
</evidence>
<dbReference type="InterPro" id="IPR033167">
    <property type="entry name" value="Nre"/>
</dbReference>
<dbReference type="Pfam" id="PF04894">
    <property type="entry name" value="Nre_N"/>
    <property type="match status" value="1"/>
</dbReference>
<dbReference type="Proteomes" id="UP000278715">
    <property type="component" value="Chromosome"/>
</dbReference>
<evidence type="ECO:0000313" key="11">
    <source>
        <dbReference type="EMBL" id="AZF77926.1"/>
    </source>
</evidence>
<evidence type="ECO:0000313" key="14">
    <source>
        <dbReference type="EMBL" id="QPG49942.1"/>
    </source>
</evidence>
<dbReference type="EMBL" id="CP033239">
    <property type="protein sequence ID" value="AZF77926.1"/>
    <property type="molecule type" value="Genomic_DNA"/>
</dbReference>
<evidence type="ECO:0000313" key="24">
    <source>
        <dbReference type="Proteomes" id="UP000275843"/>
    </source>
</evidence>
<dbReference type="KEGG" id="ssol:SULB_0547"/>
<evidence type="ECO:0000313" key="25">
    <source>
        <dbReference type="Proteomes" id="UP000278715"/>
    </source>
</evidence>
<evidence type="ECO:0000313" key="9">
    <source>
        <dbReference type="EMBL" id="AZF72695.1"/>
    </source>
</evidence>
<dbReference type="KEGG" id="ssoa:SULA_0545"/>
<evidence type="ECO:0000313" key="19">
    <source>
        <dbReference type="Proteomes" id="UP000076770"/>
    </source>
</evidence>
<comment type="similarity">
    <text evidence="1">Belongs to the Nre family.</text>
</comment>
<dbReference type="AlphaFoldDB" id="A0A0E3MCS3"/>
<dbReference type="Proteomes" id="UP000269431">
    <property type="component" value="Chromosome"/>
</dbReference>
<evidence type="ECO:0000313" key="8">
    <source>
        <dbReference type="EMBL" id="AZF70075.1"/>
    </source>
</evidence>
<evidence type="ECO:0000313" key="5">
    <source>
        <dbReference type="EMBL" id="AKA75643.1"/>
    </source>
</evidence>
<dbReference type="EMBL" id="CP033238">
    <property type="protein sequence ID" value="AZF75317.1"/>
    <property type="molecule type" value="Genomic_DNA"/>
</dbReference>
<dbReference type="Proteomes" id="UP000033057">
    <property type="component" value="Chromosome"/>
</dbReference>
<keyword evidence="1" id="KW-0227">DNA damage</keyword>
<dbReference type="Pfam" id="PF04895">
    <property type="entry name" value="Nre_C"/>
    <property type="match status" value="1"/>
</dbReference>
<dbReference type="EMBL" id="CP011055">
    <property type="protein sequence ID" value="AKA72944.1"/>
    <property type="molecule type" value="Genomic_DNA"/>
</dbReference>
<name>A0A0E3MCS3_SACSO</name>
<dbReference type="EMBL" id="CP011056">
    <property type="protein sequence ID" value="AKA75643.1"/>
    <property type="molecule type" value="Genomic_DNA"/>
</dbReference>
<reference evidence="16 17" key="1">
    <citation type="journal article" date="2015" name="Genome Announc.">
        <title>Complete Genome Sequence of Sulfolobus solfataricus Strain 98/2 and Evolved Derivatives.</title>
        <authorList>
            <person name="McCarthy S."/>
            <person name="Gradnigo J."/>
            <person name="Johnson T."/>
            <person name="Payne S."/>
            <person name="Lipzen A."/>
            <person name="Martin J."/>
            <person name="Schackwitz W."/>
            <person name="Moriyama E."/>
            <person name="Blum P."/>
        </authorList>
    </citation>
    <scope>NUCLEOTIDE SEQUENCE [LARGE SCALE GENOMIC DNA]</scope>
    <source>
        <strain evidence="16">98/2 SULC</strain>
        <strain evidence="4">SARC-B</strain>
        <strain evidence="5">SARC-C</strain>
        <strain evidence="6 18">SULA</strain>
        <strain evidence="17">SULB</strain>
    </source>
</reference>
<reference evidence="4" key="5">
    <citation type="submission" date="2018-10" db="EMBL/GenBank/DDBJ databases">
        <authorList>
            <person name="McCarthy S."/>
            <person name="Gradnigo J."/>
            <person name="Johnson T."/>
            <person name="Payne S."/>
            <person name="Lipzen A."/>
            <person name="Schackwitz W."/>
            <person name="Martin J."/>
            <person name="Moriyama E."/>
            <person name="Blum P."/>
        </authorList>
    </citation>
    <scope>NUCLEOTIDE SEQUENCE</scope>
    <source>
        <strain evidence="4">SARC-B</strain>
        <strain evidence="5">SARC-C</strain>
        <strain evidence="6">SULA</strain>
    </source>
</reference>
<evidence type="ECO:0000313" key="15">
    <source>
        <dbReference type="EMBL" id="SAI86420.1"/>
    </source>
</evidence>
<dbReference type="InterPro" id="IPR006978">
    <property type="entry name" value="Nre_N"/>
</dbReference>
<dbReference type="Proteomes" id="UP000033106">
    <property type="component" value="Chromosome"/>
</dbReference>
<dbReference type="Proteomes" id="UP000273443">
    <property type="component" value="Chromosome"/>
</dbReference>
<evidence type="ECO:0000313" key="20">
    <source>
        <dbReference type="Proteomes" id="UP000267993"/>
    </source>
</evidence>
<dbReference type="GO" id="GO:0006281">
    <property type="term" value="P:DNA repair"/>
    <property type="evidence" value="ECO:0007669"/>
    <property type="project" value="UniProtKB-UniRule"/>
</dbReference>
<gene>
    <name evidence="14" type="ORF">HFC64_09030</name>
    <name evidence="15" type="ORF">SSOP1_2866</name>
    <name evidence="6" type="ORF">SULA_0545</name>
    <name evidence="4" type="ORF">SULB_0547</name>
    <name evidence="5" type="ORF">SULC_0545</name>
    <name evidence="7" type="ORF">SULG_02795</name>
    <name evidence="8" type="ORF">SULH_02795</name>
    <name evidence="9" type="ORF">SULI_02795</name>
    <name evidence="10" type="ORF">SULM_02795</name>
    <name evidence="11" type="ORF">SULN_02795</name>
    <name evidence="12" type="ORF">SULO_02805</name>
    <name evidence="13" type="ORF">SULZ_02840</name>
</gene>
<evidence type="ECO:0000313" key="18">
    <source>
        <dbReference type="Proteomes" id="UP000033106"/>
    </source>
</evidence>
<dbReference type="Proteomes" id="UP000273194">
    <property type="component" value="Chromosome"/>
</dbReference>
<evidence type="ECO:0000313" key="22">
    <source>
        <dbReference type="Proteomes" id="UP000273194"/>
    </source>
</evidence>
<dbReference type="GeneID" id="1452772"/>
<dbReference type="PANTHER" id="PTHR38136">
    <property type="entry name" value="DNA REPAIR PROTEIN"/>
    <property type="match status" value="1"/>
</dbReference>
<keyword evidence="1" id="KW-0234">DNA repair</keyword>
<evidence type="ECO:0000313" key="21">
    <source>
        <dbReference type="Proteomes" id="UP000269431"/>
    </source>
</evidence>
<dbReference type="EMBL" id="CP011057">
    <property type="protein sequence ID" value="AKA78336.1"/>
    <property type="molecule type" value="Genomic_DNA"/>
</dbReference>
<reference evidence="14 27" key="6">
    <citation type="journal article" date="2020" name="Nat. Commun.">
        <title>The structures of two archaeal type IV pili illuminate evolutionary relationships.</title>
        <authorList>
            <person name="Wang F."/>
            <person name="Baquero D.P."/>
            <person name="Su Z."/>
            <person name="Beltran L.C."/>
            <person name="Prangishvili D."/>
            <person name="Krupovic M."/>
            <person name="Egelman E.H."/>
        </authorList>
    </citation>
    <scope>NUCLEOTIDE SEQUENCE [LARGE SCALE GENOMIC DNA]</scope>
    <source>
        <strain evidence="14 27">POZ149</strain>
    </source>
</reference>
<comment type="function">
    <text evidence="1">Involved in DNA damage repair.</text>
</comment>
<feature type="domain" description="Archaeal Nre N-terminal" evidence="2">
    <location>
        <begin position="16"/>
        <end position="278"/>
    </location>
</feature>
<evidence type="ECO:0000313" key="7">
    <source>
        <dbReference type="EMBL" id="AZF67455.1"/>
    </source>
</evidence>
<evidence type="ECO:0000313" key="13">
    <source>
        <dbReference type="EMBL" id="AZF83140.1"/>
    </source>
</evidence>
<dbReference type="EMBL" id="CP033236">
    <property type="protein sequence ID" value="AZF70075.1"/>
    <property type="molecule type" value="Genomic_DNA"/>
</dbReference>
<dbReference type="OMA" id="EIYPGFN"/>
<evidence type="ECO:0000313" key="4">
    <source>
        <dbReference type="EMBL" id="AKA72944.1"/>
    </source>
</evidence>
<accession>A0A0E3MCS3</accession>
<dbReference type="PANTHER" id="PTHR38136:SF2">
    <property type="entry name" value="DNA REPAIR PROTEIN"/>
    <property type="match status" value="1"/>
</dbReference>
<evidence type="ECO:0000256" key="1">
    <source>
        <dbReference type="HAMAP-Rule" id="MF_02096"/>
    </source>
</evidence>
<proteinExistence type="inferred from homology"/>
<dbReference type="Proteomes" id="UP000594632">
    <property type="component" value="Chromosome"/>
</dbReference>
<feature type="domain" description="Archaeal Nre C-terminal" evidence="3">
    <location>
        <begin position="291"/>
        <end position="387"/>
    </location>
</feature>
<dbReference type="RefSeq" id="WP_009990272.1">
    <property type="nucleotide sequence ID" value="NZ_CP011055.2"/>
</dbReference>
<dbReference type="Proteomes" id="UP000282269">
    <property type="component" value="Chromosome"/>
</dbReference>
<dbReference type="Proteomes" id="UP000267993">
    <property type="component" value="Chromosome"/>
</dbReference>
<evidence type="ECO:0000313" key="16">
    <source>
        <dbReference type="Proteomes" id="UP000033057"/>
    </source>
</evidence>
<evidence type="ECO:0000259" key="2">
    <source>
        <dbReference type="Pfam" id="PF04894"/>
    </source>
</evidence>
<dbReference type="Proteomes" id="UP000275843">
    <property type="component" value="Chromosome"/>
</dbReference>
<dbReference type="OrthoDB" id="6609at2157"/>
<evidence type="ECO:0000313" key="23">
    <source>
        <dbReference type="Proteomes" id="UP000273443"/>
    </source>
</evidence>